<sequence>MILNEQTLKQLSNEYIKGLAILSKMKEEGARPHDYLKHSIKFFKFKEYADNLLKKYEKGEQNDS</sequence>
<evidence type="ECO:0000313" key="1">
    <source>
        <dbReference type="EMBL" id="SVC34785.1"/>
    </source>
</evidence>
<name>A0A382LFY9_9ZZZZ</name>
<gene>
    <name evidence="1" type="ORF">METZ01_LOCUS287639</name>
</gene>
<organism evidence="1">
    <name type="scientific">marine metagenome</name>
    <dbReference type="NCBI Taxonomy" id="408172"/>
    <lineage>
        <taxon>unclassified sequences</taxon>
        <taxon>metagenomes</taxon>
        <taxon>ecological metagenomes</taxon>
    </lineage>
</organism>
<protein>
    <submittedName>
        <fullName evidence="1">Uncharacterized protein</fullName>
    </submittedName>
</protein>
<dbReference type="AlphaFoldDB" id="A0A382LFY9"/>
<reference evidence="1" key="1">
    <citation type="submission" date="2018-05" db="EMBL/GenBank/DDBJ databases">
        <authorList>
            <person name="Lanie J.A."/>
            <person name="Ng W.-L."/>
            <person name="Kazmierczak K.M."/>
            <person name="Andrzejewski T.M."/>
            <person name="Davidsen T.M."/>
            <person name="Wayne K.J."/>
            <person name="Tettelin H."/>
            <person name="Glass J.I."/>
            <person name="Rusch D."/>
            <person name="Podicherti R."/>
            <person name="Tsui H.-C.T."/>
            <person name="Winkler M.E."/>
        </authorList>
    </citation>
    <scope>NUCLEOTIDE SEQUENCE</scope>
</reference>
<accession>A0A382LFY9</accession>
<proteinExistence type="predicted"/>
<dbReference type="EMBL" id="UINC01086383">
    <property type="protein sequence ID" value="SVC34785.1"/>
    <property type="molecule type" value="Genomic_DNA"/>
</dbReference>